<dbReference type="GO" id="GO:0005524">
    <property type="term" value="F:ATP binding"/>
    <property type="evidence" value="ECO:0007669"/>
    <property type="project" value="UniProtKB-KW"/>
</dbReference>
<dbReference type="AlphaFoldDB" id="A0A4Q0Y9Y7"/>
<keyword evidence="5" id="KW-0547">Nucleotide-binding</keyword>
<evidence type="ECO:0000256" key="4">
    <source>
        <dbReference type="ARBA" id="ARBA00022692"/>
    </source>
</evidence>
<evidence type="ECO:0000256" key="7">
    <source>
        <dbReference type="ARBA" id="ARBA00022840"/>
    </source>
</evidence>
<gene>
    <name evidence="14" type="ORF">CRV08_10935</name>
</gene>
<feature type="domain" description="Peptidase C39" evidence="13">
    <location>
        <begin position="17"/>
        <end position="142"/>
    </location>
</feature>
<feature type="transmembrane region" description="Helical" evidence="10">
    <location>
        <begin position="314"/>
        <end position="332"/>
    </location>
</feature>
<dbReference type="PANTHER" id="PTHR43394">
    <property type="entry name" value="ATP-DEPENDENT PERMEASE MDL1, MITOCHONDRIAL"/>
    <property type="match status" value="1"/>
</dbReference>
<dbReference type="InterPro" id="IPR039421">
    <property type="entry name" value="Type_1_exporter"/>
</dbReference>
<dbReference type="PROSITE" id="PS50893">
    <property type="entry name" value="ABC_TRANSPORTER_2"/>
    <property type="match status" value="1"/>
</dbReference>
<dbReference type="Pfam" id="PF03412">
    <property type="entry name" value="Peptidase_C39"/>
    <property type="match status" value="1"/>
</dbReference>
<keyword evidence="2" id="KW-0813">Transport</keyword>
<protein>
    <submittedName>
        <fullName evidence="14">Type I secretion system permease/ATPase</fullName>
    </submittedName>
</protein>
<dbReference type="PROSITE" id="PS50929">
    <property type="entry name" value="ABC_TM1F"/>
    <property type="match status" value="1"/>
</dbReference>
<feature type="domain" description="ABC transmembrane type-1" evidence="12">
    <location>
        <begin position="179"/>
        <end position="457"/>
    </location>
</feature>
<keyword evidence="3" id="KW-1003">Cell membrane</keyword>
<dbReference type="GO" id="GO:0016887">
    <property type="term" value="F:ATP hydrolysis activity"/>
    <property type="evidence" value="ECO:0007669"/>
    <property type="project" value="InterPro"/>
</dbReference>
<dbReference type="InterPro" id="IPR003593">
    <property type="entry name" value="AAA+_ATPase"/>
</dbReference>
<dbReference type="Pfam" id="PF00664">
    <property type="entry name" value="ABC_membrane"/>
    <property type="match status" value="1"/>
</dbReference>
<reference evidence="14 15" key="1">
    <citation type="submission" date="2017-10" db="EMBL/GenBank/DDBJ databases">
        <title>Genomics of the genus Arcobacter.</title>
        <authorList>
            <person name="Perez-Cataluna A."/>
            <person name="Figueras M.J."/>
        </authorList>
    </citation>
    <scope>NUCLEOTIDE SEQUENCE [LARGE SCALE GENOMIC DNA]</scope>
    <source>
        <strain evidence="14 15">CECT 8993</strain>
    </source>
</reference>
<organism evidence="14 15">
    <name type="scientific">Halarcobacter ebronensis</name>
    <dbReference type="NCBI Taxonomy" id="1462615"/>
    <lineage>
        <taxon>Bacteria</taxon>
        <taxon>Pseudomonadati</taxon>
        <taxon>Campylobacterota</taxon>
        <taxon>Epsilonproteobacteria</taxon>
        <taxon>Campylobacterales</taxon>
        <taxon>Arcobacteraceae</taxon>
        <taxon>Halarcobacter</taxon>
    </lineage>
</organism>
<dbReference type="InterPro" id="IPR005074">
    <property type="entry name" value="Peptidase_C39"/>
</dbReference>
<keyword evidence="8 10" id="KW-1133">Transmembrane helix</keyword>
<dbReference type="Pfam" id="PF00005">
    <property type="entry name" value="ABC_tran"/>
    <property type="match status" value="1"/>
</dbReference>
<dbReference type="GO" id="GO:0015421">
    <property type="term" value="F:ABC-type oligopeptide transporter activity"/>
    <property type="evidence" value="ECO:0007669"/>
    <property type="project" value="TreeGrafter"/>
</dbReference>
<evidence type="ECO:0000256" key="5">
    <source>
        <dbReference type="ARBA" id="ARBA00022741"/>
    </source>
</evidence>
<dbReference type="Proteomes" id="UP000290172">
    <property type="component" value="Unassembled WGS sequence"/>
</dbReference>
<evidence type="ECO:0000259" key="11">
    <source>
        <dbReference type="PROSITE" id="PS50893"/>
    </source>
</evidence>
<feature type="domain" description="ABC transporter" evidence="11">
    <location>
        <begin position="490"/>
        <end position="719"/>
    </location>
</feature>
<accession>A0A4Q0Y9Y7</accession>
<dbReference type="InterPro" id="IPR003439">
    <property type="entry name" value="ABC_transporter-like_ATP-bd"/>
</dbReference>
<dbReference type="Gene3D" id="3.90.70.10">
    <property type="entry name" value="Cysteine proteinases"/>
    <property type="match status" value="1"/>
</dbReference>
<dbReference type="CDD" id="cd18587">
    <property type="entry name" value="ABC_6TM_LapB_like"/>
    <property type="match status" value="1"/>
</dbReference>
<feature type="transmembrane region" description="Helical" evidence="10">
    <location>
        <begin position="213"/>
        <end position="233"/>
    </location>
</feature>
<feature type="transmembrane region" description="Helical" evidence="10">
    <location>
        <begin position="397"/>
        <end position="419"/>
    </location>
</feature>
<comment type="subcellular location">
    <subcellularLocation>
        <location evidence="1">Cell membrane</location>
        <topology evidence="1">Multi-pass membrane protein</topology>
    </subcellularLocation>
</comment>
<dbReference type="GO" id="GO:0008233">
    <property type="term" value="F:peptidase activity"/>
    <property type="evidence" value="ECO:0007669"/>
    <property type="project" value="InterPro"/>
</dbReference>
<evidence type="ECO:0000259" key="13">
    <source>
        <dbReference type="PROSITE" id="PS50990"/>
    </source>
</evidence>
<dbReference type="Gene3D" id="1.20.1560.10">
    <property type="entry name" value="ABC transporter type 1, transmembrane domain"/>
    <property type="match status" value="1"/>
</dbReference>
<dbReference type="GO" id="GO:0006508">
    <property type="term" value="P:proteolysis"/>
    <property type="evidence" value="ECO:0007669"/>
    <property type="project" value="InterPro"/>
</dbReference>
<evidence type="ECO:0000256" key="8">
    <source>
        <dbReference type="ARBA" id="ARBA00022989"/>
    </source>
</evidence>
<dbReference type="SUPFAM" id="SSF52540">
    <property type="entry name" value="P-loop containing nucleoside triphosphate hydrolases"/>
    <property type="match status" value="1"/>
</dbReference>
<sequence length="719" mass="80606">MDNQEVSQEEEKVGVLQERRKVDTLLESLLFLAKFYQRATSKESLVYGMALHDSMMGVDEFIASSKKIGLISKFVQREKIPDISKLALPVVIITEKNRSAVLLDYDVNKNEAVVIIPGLSDGQVHMKLDMLQSQYVGHALIIKPEYKFQNRVSSSILIPKPRKWFWDAIKRNKDIYLKVALASIFINLFVIATPLFTMNVYDRVLPNSAIDTLWALAIGILFVMGFDLLLKLIRSYYLGKASKRADVVMSNAIFDQLLNIRLEERPASTGMFVNRLQSFESIRDFFATATIATLVDIPFIFIFIAIIFYIGGSLGWISIFSVIVSLIFSWFMRKPIKKTVEASTKEDQIKHTTLNETVAGLDIIKSVRGQNRMKTHWDKSINQTVYYNEKSQFFSQIATFFTTFISQFSNVAIIIGGVYLASEGEMTMGGIIAAMTLNGRVIGPISNIVGMIIRFDKTISSIKNIDEIMKMSVERENKSYLSRPTLNGDIELKDVSFSYKTQNFRALKDINLKIKHGERVAILGKIGSGKSTLVKLLQNLYVPQTGSILVDGTDVRQIDPVDLRRAIGVVPQEPFLFMGSIKDNITIGEPFATDEEVLRASRIAGVHDFLSKHEQGYDLIVGERGEGLSGGEIQSVAMARALISNPNIMILDEPTNSMDRQTEKAFISKMSKIVENKTLILITHKVSILSLVDRIIVLDNGVVVADGKKEDIFANGMKA</sequence>
<name>A0A4Q0Y9Y7_9BACT</name>
<dbReference type="EMBL" id="PDKJ01000010">
    <property type="protein sequence ID" value="RXJ67100.1"/>
    <property type="molecule type" value="Genomic_DNA"/>
</dbReference>
<dbReference type="RefSeq" id="WP_128982032.1">
    <property type="nucleotide sequence ID" value="NZ_PDKJ01000010.1"/>
</dbReference>
<dbReference type="SUPFAM" id="SSF90123">
    <property type="entry name" value="ABC transporter transmembrane region"/>
    <property type="match status" value="1"/>
</dbReference>
<dbReference type="InterPro" id="IPR027417">
    <property type="entry name" value="P-loop_NTPase"/>
</dbReference>
<evidence type="ECO:0000256" key="1">
    <source>
        <dbReference type="ARBA" id="ARBA00004651"/>
    </source>
</evidence>
<evidence type="ECO:0000313" key="14">
    <source>
        <dbReference type="EMBL" id="RXJ67100.1"/>
    </source>
</evidence>
<feature type="transmembrane region" description="Helical" evidence="10">
    <location>
        <begin position="179"/>
        <end position="201"/>
    </location>
</feature>
<dbReference type="InterPro" id="IPR017750">
    <property type="entry name" value="ATPase_T1SS"/>
</dbReference>
<dbReference type="FunFam" id="3.40.50.300:FF:000299">
    <property type="entry name" value="ABC transporter ATP-binding protein/permease"/>
    <property type="match status" value="1"/>
</dbReference>
<evidence type="ECO:0000256" key="9">
    <source>
        <dbReference type="ARBA" id="ARBA00023136"/>
    </source>
</evidence>
<keyword evidence="6" id="KW-0378">Hydrolase</keyword>
<dbReference type="PROSITE" id="PS50990">
    <property type="entry name" value="PEPTIDASE_C39"/>
    <property type="match status" value="1"/>
</dbReference>
<dbReference type="InterPro" id="IPR011527">
    <property type="entry name" value="ABC1_TM_dom"/>
</dbReference>
<feature type="transmembrane region" description="Helical" evidence="10">
    <location>
        <begin position="285"/>
        <end position="308"/>
    </location>
</feature>
<dbReference type="SMART" id="SM00382">
    <property type="entry name" value="AAA"/>
    <property type="match status" value="1"/>
</dbReference>
<evidence type="ECO:0000259" key="12">
    <source>
        <dbReference type="PROSITE" id="PS50929"/>
    </source>
</evidence>
<evidence type="ECO:0000256" key="10">
    <source>
        <dbReference type="SAM" id="Phobius"/>
    </source>
</evidence>
<dbReference type="NCBIfam" id="TIGR03375">
    <property type="entry name" value="type_I_sec_LssB"/>
    <property type="match status" value="1"/>
</dbReference>
<keyword evidence="9 10" id="KW-0472">Membrane</keyword>
<dbReference type="InterPro" id="IPR036640">
    <property type="entry name" value="ABC1_TM_sf"/>
</dbReference>
<dbReference type="PANTHER" id="PTHR43394:SF1">
    <property type="entry name" value="ATP-BINDING CASSETTE SUB-FAMILY B MEMBER 10, MITOCHONDRIAL"/>
    <property type="match status" value="1"/>
</dbReference>
<comment type="caution">
    <text evidence="14">The sequence shown here is derived from an EMBL/GenBank/DDBJ whole genome shotgun (WGS) entry which is preliminary data.</text>
</comment>
<dbReference type="Gene3D" id="3.40.50.300">
    <property type="entry name" value="P-loop containing nucleotide triphosphate hydrolases"/>
    <property type="match status" value="1"/>
</dbReference>
<keyword evidence="7" id="KW-0067">ATP-binding</keyword>
<evidence type="ECO:0000256" key="3">
    <source>
        <dbReference type="ARBA" id="ARBA00022475"/>
    </source>
</evidence>
<keyword evidence="4 10" id="KW-0812">Transmembrane</keyword>
<proteinExistence type="predicted"/>
<evidence type="ECO:0000313" key="15">
    <source>
        <dbReference type="Proteomes" id="UP000290172"/>
    </source>
</evidence>
<evidence type="ECO:0000256" key="2">
    <source>
        <dbReference type="ARBA" id="ARBA00022448"/>
    </source>
</evidence>
<dbReference type="CDD" id="cd03245">
    <property type="entry name" value="ABCC_bacteriocin_exporters"/>
    <property type="match status" value="1"/>
</dbReference>
<dbReference type="GO" id="GO:0005886">
    <property type="term" value="C:plasma membrane"/>
    <property type="evidence" value="ECO:0007669"/>
    <property type="project" value="UniProtKB-SubCell"/>
</dbReference>
<evidence type="ECO:0000256" key="6">
    <source>
        <dbReference type="ARBA" id="ARBA00022801"/>
    </source>
</evidence>